<keyword evidence="9" id="KW-0804">Transcription</keyword>
<keyword evidence="5" id="KW-0067">ATP-binding</keyword>
<dbReference type="STRING" id="991905.SL003B_3819"/>
<dbReference type="InterPro" id="IPR027417">
    <property type="entry name" value="P-loop_NTPase"/>
</dbReference>
<protein>
    <recommendedName>
        <fullName evidence="3">Nif-specific regulatory protein</fullName>
    </recommendedName>
</protein>
<dbReference type="GO" id="GO:0006355">
    <property type="term" value="P:regulation of DNA-templated transcription"/>
    <property type="evidence" value="ECO:0007669"/>
    <property type="project" value="InterPro"/>
</dbReference>
<dbReference type="PANTHER" id="PTHR32071:SF113">
    <property type="entry name" value="ALGINATE BIOSYNTHESIS TRANSCRIPTIONAL REGULATORY PROTEIN ALGB"/>
    <property type="match status" value="1"/>
</dbReference>
<dbReference type="InterPro" id="IPR003593">
    <property type="entry name" value="AAA+_ATPase"/>
</dbReference>
<evidence type="ECO:0000256" key="5">
    <source>
        <dbReference type="ARBA" id="ARBA00022840"/>
    </source>
</evidence>
<evidence type="ECO:0000256" key="8">
    <source>
        <dbReference type="ARBA" id="ARBA00023159"/>
    </source>
</evidence>
<name>F2J4I7_POLGS</name>
<dbReference type="FunFam" id="3.40.50.300:FF:000006">
    <property type="entry name" value="DNA-binding transcriptional regulator NtrC"/>
    <property type="match status" value="1"/>
</dbReference>
<dbReference type="InterPro" id="IPR002078">
    <property type="entry name" value="Sigma_54_int"/>
</dbReference>
<dbReference type="GO" id="GO:0005524">
    <property type="term" value="F:ATP binding"/>
    <property type="evidence" value="ECO:0007669"/>
    <property type="project" value="UniProtKB-KW"/>
</dbReference>
<keyword evidence="7" id="KW-0805">Transcription regulation</keyword>
<dbReference type="PROSITE" id="PS00688">
    <property type="entry name" value="SIGMA54_INTERACT_3"/>
    <property type="match status" value="1"/>
</dbReference>
<dbReference type="RefSeq" id="WP_013654549.1">
    <property type="nucleotide sequence ID" value="NC_015259.1"/>
</dbReference>
<dbReference type="CDD" id="cd00009">
    <property type="entry name" value="AAA"/>
    <property type="match status" value="1"/>
</dbReference>
<evidence type="ECO:0000256" key="6">
    <source>
        <dbReference type="ARBA" id="ARBA00023012"/>
    </source>
</evidence>
<keyword evidence="8" id="KW-0010">Activator</keyword>
<evidence type="ECO:0000256" key="9">
    <source>
        <dbReference type="ARBA" id="ARBA00023163"/>
    </source>
</evidence>
<dbReference type="Pfam" id="PF02954">
    <property type="entry name" value="HTH_8"/>
    <property type="match status" value="1"/>
</dbReference>
<dbReference type="GO" id="GO:0000160">
    <property type="term" value="P:phosphorelay signal transduction system"/>
    <property type="evidence" value="ECO:0007669"/>
    <property type="project" value="UniProtKB-KW"/>
</dbReference>
<dbReference type="SUPFAM" id="SSF46689">
    <property type="entry name" value="Homeodomain-like"/>
    <property type="match status" value="1"/>
</dbReference>
<dbReference type="PROSITE" id="PS00675">
    <property type="entry name" value="SIGMA54_INTERACT_1"/>
    <property type="match status" value="1"/>
</dbReference>
<dbReference type="Pfam" id="PF00158">
    <property type="entry name" value="Sigma54_activat"/>
    <property type="match status" value="1"/>
</dbReference>
<dbReference type="Proteomes" id="UP000008130">
    <property type="component" value="Chromosome"/>
</dbReference>
<dbReference type="PRINTS" id="PR01590">
    <property type="entry name" value="HTHFIS"/>
</dbReference>
<evidence type="ECO:0000256" key="7">
    <source>
        <dbReference type="ARBA" id="ARBA00023015"/>
    </source>
</evidence>
<evidence type="ECO:0000256" key="1">
    <source>
        <dbReference type="ARBA" id="ARBA00002167"/>
    </source>
</evidence>
<keyword evidence="12" id="KW-1185">Reference proteome</keyword>
<dbReference type="KEGG" id="pgv:SL003B_3819"/>
<dbReference type="Gene3D" id="1.10.8.60">
    <property type="match status" value="1"/>
</dbReference>
<sequence>MAYYQGELIGDHPSIQDVRRLIGRVAASPTRTVLIYGETGTGKGLVARMLHEQSTRARNEFVDVNCAAIPSSLLESELFGHERGAFTGATTKKAGLVEAANRGTIFLDEIREMDLMLQAKLLSLLDTQRFRRVGAVHPIEVDVRFIAATNKILLSEVSAGRFREDLYYRLQVISINIPPLRERGEDVLILTEHFMRKLNARYDRSITGLSEEVENIFRRYPWPGNVRELENLLERIFILEDENRIVARHIPDRILRTVRAGTARVAPPPGTAQPVLPSAEEAECGDFHQATVAFQRRLVVRALARADGNVAQAATALGLSRHALRHQMMKLGLQGS</sequence>
<dbReference type="OrthoDB" id="9761019at2"/>
<proteinExistence type="predicted"/>
<dbReference type="SUPFAM" id="SSF52540">
    <property type="entry name" value="P-loop containing nucleoside triphosphate hydrolases"/>
    <property type="match status" value="1"/>
</dbReference>
<dbReference type="eggNOG" id="COG3829">
    <property type="taxonomic scope" value="Bacteria"/>
</dbReference>
<dbReference type="SMART" id="SM00382">
    <property type="entry name" value="AAA"/>
    <property type="match status" value="1"/>
</dbReference>
<dbReference type="InterPro" id="IPR058031">
    <property type="entry name" value="AAA_lid_NorR"/>
</dbReference>
<comment type="function">
    <text evidence="1">Required for activation of most nif operons, which are directly involved in nitrogen fixation.</text>
</comment>
<dbReference type="GO" id="GO:0043565">
    <property type="term" value="F:sequence-specific DNA binding"/>
    <property type="evidence" value="ECO:0007669"/>
    <property type="project" value="InterPro"/>
</dbReference>
<organism evidence="11 12">
    <name type="scientific">Polymorphum gilvum (strain LMG 25793 / CGMCC 1.9160 / SL003B-26A1)</name>
    <dbReference type="NCBI Taxonomy" id="991905"/>
    <lineage>
        <taxon>Bacteria</taxon>
        <taxon>Pseudomonadati</taxon>
        <taxon>Pseudomonadota</taxon>
        <taxon>Alphaproteobacteria</taxon>
        <taxon>Rhodobacterales</taxon>
        <taxon>Paracoccaceae</taxon>
        <taxon>Polymorphum</taxon>
    </lineage>
</organism>
<gene>
    <name evidence="11" type="ordered locus">SL003B_3819</name>
</gene>
<dbReference type="PROSITE" id="PS50045">
    <property type="entry name" value="SIGMA54_INTERACT_4"/>
    <property type="match status" value="1"/>
</dbReference>
<reference evidence="11 12" key="1">
    <citation type="journal article" date="2011" name="J. Bacteriol.">
        <title>Complete genome sequence of Polymorphum gilvum SL003B-26A1T, a crude oil-degrading bacterium from oil-polluted saline soil.</title>
        <authorList>
            <person name="Li S.G."/>
            <person name="Tang Y.Q."/>
            <person name="Nie Y."/>
            <person name="Cai M."/>
            <person name="Wu X.L."/>
        </authorList>
    </citation>
    <scope>NUCLEOTIDE SEQUENCE [LARGE SCALE GENOMIC DNA]</scope>
    <source>
        <strain evidence="12">LMG 25793 / CGMCC 1.9160 / SL003B-26A1</strain>
    </source>
</reference>
<dbReference type="AlphaFoldDB" id="F2J4I7"/>
<dbReference type="PANTHER" id="PTHR32071">
    <property type="entry name" value="TRANSCRIPTIONAL REGULATORY PROTEIN"/>
    <property type="match status" value="1"/>
</dbReference>
<evidence type="ECO:0000313" key="12">
    <source>
        <dbReference type="Proteomes" id="UP000008130"/>
    </source>
</evidence>
<dbReference type="HOGENOM" id="CLU_000445_0_7_5"/>
<evidence type="ECO:0000256" key="3">
    <source>
        <dbReference type="ARBA" id="ARBA00015308"/>
    </source>
</evidence>
<dbReference type="InterPro" id="IPR009057">
    <property type="entry name" value="Homeodomain-like_sf"/>
</dbReference>
<evidence type="ECO:0000256" key="2">
    <source>
        <dbReference type="ARBA" id="ARBA00011135"/>
    </source>
</evidence>
<accession>F2J4I7</accession>
<evidence type="ECO:0000313" key="11">
    <source>
        <dbReference type="EMBL" id="ADZ72240.1"/>
    </source>
</evidence>
<dbReference type="PATRIC" id="fig|991905.3.peg.3938"/>
<evidence type="ECO:0000256" key="4">
    <source>
        <dbReference type="ARBA" id="ARBA00022741"/>
    </source>
</evidence>
<dbReference type="Pfam" id="PF25601">
    <property type="entry name" value="AAA_lid_14"/>
    <property type="match status" value="1"/>
</dbReference>
<dbReference type="InterPro" id="IPR025944">
    <property type="entry name" value="Sigma_54_int_dom_CS"/>
</dbReference>
<dbReference type="EMBL" id="CP002568">
    <property type="protein sequence ID" value="ADZ72240.1"/>
    <property type="molecule type" value="Genomic_DNA"/>
</dbReference>
<evidence type="ECO:0000259" key="10">
    <source>
        <dbReference type="PROSITE" id="PS50045"/>
    </source>
</evidence>
<dbReference type="Gene3D" id="1.10.10.60">
    <property type="entry name" value="Homeodomain-like"/>
    <property type="match status" value="1"/>
</dbReference>
<feature type="domain" description="Sigma-54 factor interaction" evidence="10">
    <location>
        <begin position="8"/>
        <end position="238"/>
    </location>
</feature>
<dbReference type="InterPro" id="IPR025662">
    <property type="entry name" value="Sigma_54_int_dom_ATP-bd_1"/>
</dbReference>
<dbReference type="Gene3D" id="3.40.50.300">
    <property type="entry name" value="P-loop containing nucleotide triphosphate hydrolases"/>
    <property type="match status" value="1"/>
</dbReference>
<keyword evidence="6" id="KW-0902">Two-component regulatory system</keyword>
<dbReference type="InterPro" id="IPR002197">
    <property type="entry name" value="HTH_Fis"/>
</dbReference>
<keyword evidence="4" id="KW-0547">Nucleotide-binding</keyword>
<comment type="subunit">
    <text evidence="2">Interacts with sigma-54.</text>
</comment>